<evidence type="ECO:0000313" key="1">
    <source>
        <dbReference type="EMBL" id="KAK2191798.1"/>
    </source>
</evidence>
<gene>
    <name evidence="1" type="ORF">NP493_45g04043</name>
</gene>
<name>A0AAD9UJG2_RIDPI</name>
<dbReference type="EMBL" id="JAODUO010000045">
    <property type="protein sequence ID" value="KAK2191798.1"/>
    <property type="molecule type" value="Genomic_DNA"/>
</dbReference>
<organism evidence="1 2">
    <name type="scientific">Ridgeia piscesae</name>
    <name type="common">Tubeworm</name>
    <dbReference type="NCBI Taxonomy" id="27915"/>
    <lineage>
        <taxon>Eukaryota</taxon>
        <taxon>Metazoa</taxon>
        <taxon>Spiralia</taxon>
        <taxon>Lophotrochozoa</taxon>
        <taxon>Annelida</taxon>
        <taxon>Polychaeta</taxon>
        <taxon>Sedentaria</taxon>
        <taxon>Canalipalpata</taxon>
        <taxon>Sabellida</taxon>
        <taxon>Siboglinidae</taxon>
        <taxon>Ridgeia</taxon>
    </lineage>
</organism>
<dbReference type="Proteomes" id="UP001209878">
    <property type="component" value="Unassembled WGS sequence"/>
</dbReference>
<sequence>MFLSNVRSLCNKTDEFLCNLQIKETTKFAVYFASQTHGLTPPFPIQPCSPVGLTIYRSDRSRDDKGRLAEGVFAS</sequence>
<keyword evidence="2" id="KW-1185">Reference proteome</keyword>
<accession>A0AAD9UJG2</accession>
<dbReference type="AlphaFoldDB" id="A0AAD9UJG2"/>
<proteinExistence type="predicted"/>
<protein>
    <submittedName>
        <fullName evidence="1">Uncharacterized protein</fullName>
    </submittedName>
</protein>
<comment type="caution">
    <text evidence="1">The sequence shown here is derived from an EMBL/GenBank/DDBJ whole genome shotgun (WGS) entry which is preliminary data.</text>
</comment>
<evidence type="ECO:0000313" key="2">
    <source>
        <dbReference type="Proteomes" id="UP001209878"/>
    </source>
</evidence>
<reference evidence="1" key="1">
    <citation type="journal article" date="2023" name="Mol. Biol. Evol.">
        <title>Third-Generation Sequencing Reveals the Adaptive Role of the Epigenome in Three Deep-Sea Polychaetes.</title>
        <authorList>
            <person name="Perez M."/>
            <person name="Aroh O."/>
            <person name="Sun Y."/>
            <person name="Lan Y."/>
            <person name="Juniper S.K."/>
            <person name="Young C.R."/>
            <person name="Angers B."/>
            <person name="Qian P.Y."/>
        </authorList>
    </citation>
    <scope>NUCLEOTIDE SEQUENCE</scope>
    <source>
        <strain evidence="1">R07B-5</strain>
    </source>
</reference>